<protein>
    <submittedName>
        <fullName evidence="2">Uncharacterized protein</fullName>
    </submittedName>
</protein>
<dbReference type="AlphaFoldDB" id="A0A1J4MDQ7"/>
<feature type="chain" id="PRO_5012972675" evidence="1">
    <location>
        <begin position="24"/>
        <end position="352"/>
    </location>
</feature>
<dbReference type="OrthoDB" id="343187at2759"/>
<feature type="signal peptide" evidence="1">
    <location>
        <begin position="1"/>
        <end position="23"/>
    </location>
</feature>
<gene>
    <name evidence="2" type="ORF">cand_025720</name>
</gene>
<dbReference type="EMBL" id="LRBS01000124">
    <property type="protein sequence ID" value="OII71156.1"/>
    <property type="molecule type" value="Genomic_DNA"/>
</dbReference>
<dbReference type="VEuPathDB" id="CryptoDB:cand_025720"/>
<accession>A0A1J4MDQ7</accession>
<dbReference type="RefSeq" id="XP_067066524.1">
    <property type="nucleotide sequence ID" value="XM_067212801.1"/>
</dbReference>
<keyword evidence="3" id="KW-1185">Reference proteome</keyword>
<evidence type="ECO:0000256" key="1">
    <source>
        <dbReference type="SAM" id="SignalP"/>
    </source>
</evidence>
<dbReference type="GeneID" id="92366756"/>
<evidence type="ECO:0000313" key="3">
    <source>
        <dbReference type="Proteomes" id="UP000186804"/>
    </source>
</evidence>
<organism evidence="2 3">
    <name type="scientific">Cryptosporidium andersoni</name>
    <dbReference type="NCBI Taxonomy" id="117008"/>
    <lineage>
        <taxon>Eukaryota</taxon>
        <taxon>Sar</taxon>
        <taxon>Alveolata</taxon>
        <taxon>Apicomplexa</taxon>
        <taxon>Conoidasida</taxon>
        <taxon>Coccidia</taxon>
        <taxon>Eucoccidiorida</taxon>
        <taxon>Eimeriorina</taxon>
        <taxon>Cryptosporidiidae</taxon>
        <taxon>Cryptosporidium</taxon>
    </lineage>
</organism>
<sequence>MRIALETQEFILSLILCILLALGSEVLSSSSEDSVLAITASSLDQPTYAVTESHKVIPKQENVIYLIPKGFIKDEKVVSLDNLNTEEYVVASPAPNIEYVVANPAPNIEYIDINETDNESKYSYGIVQLYPQQSPVILRPPISPSIHPGNMNNIMQLTGYPIDFNKMIDCKFYRENPGFCVPMSIFTPCSRCKTTVRTFIRANYKIHCPGSDSFPPQLRPYFIWVPTSYRNQRRERNWWNRRWRRQFMCMVMAVSDIPEDLTNFWQYSQVSQESGDLSVPMLLSPYTEQFVNFPLQGVSNSQLYYPQNIQTPLSVGYQSLPSYYYKSDQAPSYETITTNADNTNEVYYIIAN</sequence>
<proteinExistence type="predicted"/>
<keyword evidence="1" id="KW-0732">Signal</keyword>
<comment type="caution">
    <text evidence="2">The sequence shown here is derived from an EMBL/GenBank/DDBJ whole genome shotgun (WGS) entry which is preliminary data.</text>
</comment>
<evidence type="ECO:0000313" key="2">
    <source>
        <dbReference type="EMBL" id="OII71156.1"/>
    </source>
</evidence>
<reference evidence="2 3" key="1">
    <citation type="submission" date="2016-10" db="EMBL/GenBank/DDBJ databases">
        <title>Reductive evolution of mitochondrial metabolism and differential evolution of invasion-related proteins in Cryptosporidium.</title>
        <authorList>
            <person name="Liu S."/>
            <person name="Roellig D.M."/>
            <person name="Guo Y."/>
            <person name="Li N."/>
            <person name="Frace M.A."/>
            <person name="Tang K."/>
            <person name="Zhang L."/>
            <person name="Feng Y."/>
            <person name="Xiao L."/>
        </authorList>
    </citation>
    <scope>NUCLEOTIDE SEQUENCE [LARGE SCALE GENOMIC DNA]</scope>
    <source>
        <strain evidence="2">30847</strain>
    </source>
</reference>
<dbReference type="Proteomes" id="UP000186804">
    <property type="component" value="Unassembled WGS sequence"/>
</dbReference>
<name>A0A1J4MDQ7_9CRYT</name>